<dbReference type="EMBL" id="CAJGYO010000004">
    <property type="protein sequence ID" value="CAD6226113.1"/>
    <property type="molecule type" value="Genomic_DNA"/>
</dbReference>
<evidence type="ECO:0008006" key="5">
    <source>
        <dbReference type="Google" id="ProtNLM"/>
    </source>
</evidence>
<keyword evidence="4" id="KW-1185">Reference proteome</keyword>
<dbReference type="Proteomes" id="UP000604825">
    <property type="component" value="Unassembled WGS sequence"/>
</dbReference>
<dbReference type="Gene3D" id="3.30.559.10">
    <property type="entry name" value="Chloramphenicol acetyltransferase-like domain"/>
    <property type="match status" value="2"/>
</dbReference>
<reference evidence="3" key="1">
    <citation type="submission" date="2020-10" db="EMBL/GenBank/DDBJ databases">
        <authorList>
            <person name="Han B."/>
            <person name="Lu T."/>
            <person name="Zhao Q."/>
            <person name="Huang X."/>
            <person name="Zhao Y."/>
        </authorList>
    </citation>
    <scope>NUCLEOTIDE SEQUENCE</scope>
</reference>
<proteinExistence type="predicted"/>
<dbReference type="InterPro" id="IPR051283">
    <property type="entry name" value="Sec_Metabolite_Acyltrans"/>
</dbReference>
<evidence type="ECO:0000256" key="2">
    <source>
        <dbReference type="SAM" id="MobiDB-lite"/>
    </source>
</evidence>
<protein>
    <recommendedName>
        <fullName evidence="5">HXXXD-type acyl-transferase family protein</fullName>
    </recommendedName>
</protein>
<sequence>MEGSTGGFRVVSRRAVRPEPASSPDVVPSEAPRIMQLTPWDLQYISVHYIQMGVLLPKKIQATAGSSALADELASSFARALGRFYPLAGRFVVTEMSGACLTVSLCSNNDGAEFVHAVAPEVSVSDVTTPRYFPPVLRSFFPWNGMLCGDAMLEPRPVVAAQVAELADGMFVALSLNHAAADGTTFWHLFNTWSEIHRSGGHGCELSAPPPVLGRWFPDTCPVPVTLPFRNMEDIVRRVEVPPVRECFFHLSAASVRNLKAKANAEMNVTAVQPQAATISSLQAVLAHLWRGACRARRLPPDRETTCRQPVGCRGRVHGVPQHYMGSAVARGVAKCTVAHVLRDKGLGCAAWLLTQAVASFDEAKTRDALASWHQKPHILYPEASGDGDPADIVVASSTRFDVYGNDFGWGTPIAVRSGAGNKMDGLVTVYPGRDGGGSMGVEVCMSPEALARLTVDREFMEVVDMA</sequence>
<comment type="caution">
    <text evidence="3">The sequence shown here is derived from an EMBL/GenBank/DDBJ whole genome shotgun (WGS) entry which is preliminary data.</text>
</comment>
<dbReference type="Pfam" id="PF02458">
    <property type="entry name" value="Transferase"/>
    <property type="match status" value="1"/>
</dbReference>
<dbReference type="PANTHER" id="PTHR31896">
    <property type="entry name" value="FAMILY REGULATORY PROTEIN, PUTATIVE (AFU_ORTHOLOGUE AFUA_3G14730)-RELATED"/>
    <property type="match status" value="1"/>
</dbReference>
<dbReference type="GO" id="GO:0016747">
    <property type="term" value="F:acyltransferase activity, transferring groups other than amino-acyl groups"/>
    <property type="evidence" value="ECO:0007669"/>
    <property type="project" value="UniProtKB-ARBA"/>
</dbReference>
<dbReference type="InterPro" id="IPR023213">
    <property type="entry name" value="CAT-like_dom_sf"/>
</dbReference>
<organism evidence="3 4">
    <name type="scientific">Miscanthus lutarioriparius</name>
    <dbReference type="NCBI Taxonomy" id="422564"/>
    <lineage>
        <taxon>Eukaryota</taxon>
        <taxon>Viridiplantae</taxon>
        <taxon>Streptophyta</taxon>
        <taxon>Embryophyta</taxon>
        <taxon>Tracheophyta</taxon>
        <taxon>Spermatophyta</taxon>
        <taxon>Magnoliopsida</taxon>
        <taxon>Liliopsida</taxon>
        <taxon>Poales</taxon>
        <taxon>Poaceae</taxon>
        <taxon>PACMAD clade</taxon>
        <taxon>Panicoideae</taxon>
        <taxon>Andropogonodae</taxon>
        <taxon>Andropogoneae</taxon>
        <taxon>Saccharinae</taxon>
        <taxon>Miscanthus</taxon>
    </lineage>
</organism>
<accession>A0A811NF43</accession>
<dbReference type="PANTHER" id="PTHR31896:SF43">
    <property type="entry name" value="PROTEIN ENHANCED PSEUDOMONAS SUSCEPTIBILITY 1"/>
    <property type="match status" value="1"/>
</dbReference>
<name>A0A811NF43_9POAL</name>
<dbReference type="OrthoDB" id="595207at2759"/>
<evidence type="ECO:0000313" key="3">
    <source>
        <dbReference type="EMBL" id="CAD6226113.1"/>
    </source>
</evidence>
<keyword evidence="1" id="KW-0808">Transferase</keyword>
<dbReference type="AlphaFoldDB" id="A0A811NF43"/>
<gene>
    <name evidence="3" type="ORF">NCGR_LOCUS17985</name>
</gene>
<feature type="region of interest" description="Disordered" evidence="2">
    <location>
        <begin position="1"/>
        <end position="28"/>
    </location>
</feature>
<evidence type="ECO:0000256" key="1">
    <source>
        <dbReference type="ARBA" id="ARBA00022679"/>
    </source>
</evidence>
<evidence type="ECO:0000313" key="4">
    <source>
        <dbReference type="Proteomes" id="UP000604825"/>
    </source>
</evidence>